<dbReference type="AlphaFoldDB" id="A0AAW2YS12"/>
<sequence>MLTSTPVPCLVDGVSFATNTTFDVVDPHNASKVLHRVCSVSTKEEVDKIIESSQSAFLRWKNTSIDERKAIFTRFIQLLEENADALIQTSVNETTASPPLATVDLKILGLDNLRSSISELSDALADRPLPQQTNGEHATIHRQPYGVIFAMTPWNMPIVLGIRSFTLPILAGNTVIMKTSEYSPQTHYMLSEILHRAGIPNGVLNVIHIRQQDAPQVVEDIISRRQVKKVNFTGSSRVGRIIAQVCGKHLKPSLLELGGKAPVIVLSDANLPKATSSILWGAFCHSGQICMSTEKVVVHHSVHKQLEQLIKEKLDDGKIIAAADGALFRGLFCHESANRFRGLIVDAINLGAKIVGGSFDANNTSNVVHPLVLTNVNPSMRIYYEETFGPVCIIIPFGQNRDSQELEDSEALDIANDTAYGLSASIYTSNHERGKALALEIDAGQVHVNGNTIHDVGTMPHGGWKESGWGRFNGAEGIKEWAQTKTITVNEPAQYPI</sequence>
<dbReference type="InterPro" id="IPR029510">
    <property type="entry name" value="Ald_DH_CS_GLU"/>
</dbReference>
<evidence type="ECO:0000256" key="3">
    <source>
        <dbReference type="RuleBase" id="RU003345"/>
    </source>
</evidence>
<protein>
    <recommendedName>
        <fullName evidence="4">Aldehyde dehydrogenase domain-containing protein</fullName>
    </recommendedName>
</protein>
<dbReference type="PROSITE" id="PS00687">
    <property type="entry name" value="ALDEHYDE_DEHYDR_GLU"/>
    <property type="match status" value="1"/>
</dbReference>
<keyword evidence="6" id="KW-1185">Reference proteome</keyword>
<dbReference type="GO" id="GO:0009450">
    <property type="term" value="P:gamma-aminobutyric acid catabolic process"/>
    <property type="evidence" value="ECO:0007669"/>
    <property type="project" value="TreeGrafter"/>
</dbReference>
<dbReference type="InterPro" id="IPR050740">
    <property type="entry name" value="Aldehyde_DH_Superfamily"/>
</dbReference>
<dbReference type="Gene3D" id="3.40.605.10">
    <property type="entry name" value="Aldehyde Dehydrogenase, Chain A, domain 1"/>
    <property type="match status" value="1"/>
</dbReference>
<comment type="caution">
    <text evidence="5">The sequence shown here is derived from an EMBL/GenBank/DDBJ whole genome shotgun (WGS) entry which is preliminary data.</text>
</comment>
<name>A0AAW2YS12_9EUKA</name>
<dbReference type="Proteomes" id="UP001431209">
    <property type="component" value="Unassembled WGS sequence"/>
</dbReference>
<organism evidence="5 6">
    <name type="scientific">Acrasis kona</name>
    <dbReference type="NCBI Taxonomy" id="1008807"/>
    <lineage>
        <taxon>Eukaryota</taxon>
        <taxon>Discoba</taxon>
        <taxon>Heterolobosea</taxon>
        <taxon>Tetramitia</taxon>
        <taxon>Eutetramitia</taxon>
        <taxon>Acrasidae</taxon>
        <taxon>Acrasis</taxon>
    </lineage>
</organism>
<dbReference type="PANTHER" id="PTHR43353">
    <property type="entry name" value="SUCCINATE-SEMIALDEHYDE DEHYDROGENASE, MITOCHONDRIAL"/>
    <property type="match status" value="1"/>
</dbReference>
<keyword evidence="1 3" id="KW-0560">Oxidoreductase</keyword>
<dbReference type="InterPro" id="IPR015590">
    <property type="entry name" value="Aldehyde_DH_dom"/>
</dbReference>
<comment type="similarity">
    <text evidence="3">Belongs to the aldehyde dehydrogenase family.</text>
</comment>
<evidence type="ECO:0000313" key="5">
    <source>
        <dbReference type="EMBL" id="KAL0479731.1"/>
    </source>
</evidence>
<dbReference type="PANTHER" id="PTHR43353:SF6">
    <property type="entry name" value="CYTOPLASMIC ALDEHYDE DEHYDROGENASE (EUROFUNG)"/>
    <property type="match status" value="1"/>
</dbReference>
<proteinExistence type="inferred from homology"/>
<dbReference type="Gene3D" id="3.40.309.10">
    <property type="entry name" value="Aldehyde Dehydrogenase, Chain A, domain 2"/>
    <property type="match status" value="1"/>
</dbReference>
<dbReference type="InterPro" id="IPR016163">
    <property type="entry name" value="Ald_DH_C"/>
</dbReference>
<evidence type="ECO:0000256" key="2">
    <source>
        <dbReference type="PROSITE-ProRule" id="PRU10007"/>
    </source>
</evidence>
<dbReference type="GO" id="GO:0004777">
    <property type="term" value="F:succinate-semialdehyde dehydrogenase (NAD+) activity"/>
    <property type="evidence" value="ECO:0007669"/>
    <property type="project" value="TreeGrafter"/>
</dbReference>
<dbReference type="Pfam" id="PF00171">
    <property type="entry name" value="Aldedh"/>
    <property type="match status" value="1"/>
</dbReference>
<dbReference type="EMBL" id="JAOPGA020000593">
    <property type="protein sequence ID" value="KAL0479731.1"/>
    <property type="molecule type" value="Genomic_DNA"/>
</dbReference>
<feature type="active site" evidence="2">
    <location>
        <position position="256"/>
    </location>
</feature>
<dbReference type="SUPFAM" id="SSF53720">
    <property type="entry name" value="ALDH-like"/>
    <property type="match status" value="1"/>
</dbReference>
<dbReference type="InterPro" id="IPR016161">
    <property type="entry name" value="Ald_DH/histidinol_DH"/>
</dbReference>
<gene>
    <name evidence="5" type="ORF">AKO1_007559</name>
</gene>
<evidence type="ECO:0000256" key="1">
    <source>
        <dbReference type="ARBA" id="ARBA00023002"/>
    </source>
</evidence>
<dbReference type="InterPro" id="IPR016162">
    <property type="entry name" value="Ald_DH_N"/>
</dbReference>
<accession>A0AAW2YS12</accession>
<feature type="domain" description="Aldehyde dehydrogenase" evidence="4">
    <location>
        <begin position="20"/>
        <end position="487"/>
    </location>
</feature>
<evidence type="ECO:0000313" key="6">
    <source>
        <dbReference type="Proteomes" id="UP001431209"/>
    </source>
</evidence>
<reference evidence="5 6" key="1">
    <citation type="submission" date="2024-03" db="EMBL/GenBank/DDBJ databases">
        <title>The Acrasis kona genome and developmental transcriptomes reveal deep origins of eukaryotic multicellular pathways.</title>
        <authorList>
            <person name="Sheikh S."/>
            <person name="Fu C.-J."/>
            <person name="Brown M.W."/>
            <person name="Baldauf S.L."/>
        </authorList>
    </citation>
    <scope>NUCLEOTIDE SEQUENCE [LARGE SCALE GENOMIC DNA]</scope>
    <source>
        <strain evidence="5 6">ATCC MYA-3509</strain>
    </source>
</reference>
<evidence type="ECO:0000259" key="4">
    <source>
        <dbReference type="Pfam" id="PF00171"/>
    </source>
</evidence>